<keyword evidence="3" id="KW-1185">Reference proteome</keyword>
<evidence type="ECO:0000313" key="3">
    <source>
        <dbReference type="Proteomes" id="UP001487296"/>
    </source>
</evidence>
<protein>
    <recommendedName>
        <fullName evidence="4">Lipoprotein</fullName>
    </recommendedName>
</protein>
<accession>A0ABV1FPF7</accession>
<feature type="chain" id="PRO_5045059623" description="Lipoprotein" evidence="1">
    <location>
        <begin position="21"/>
        <end position="133"/>
    </location>
</feature>
<comment type="caution">
    <text evidence="2">The sequence shown here is derived from an EMBL/GenBank/DDBJ whole genome shotgun (WGS) entry which is preliminary data.</text>
</comment>
<evidence type="ECO:0000256" key="1">
    <source>
        <dbReference type="SAM" id="SignalP"/>
    </source>
</evidence>
<proteinExistence type="predicted"/>
<reference evidence="2 3" key="1">
    <citation type="submission" date="2024-04" db="EMBL/GenBank/DDBJ databases">
        <title>Human intestinal bacterial collection.</title>
        <authorList>
            <person name="Pauvert C."/>
            <person name="Hitch T.C.A."/>
            <person name="Clavel T."/>
        </authorList>
    </citation>
    <scope>NUCLEOTIDE SEQUENCE [LARGE SCALE GENOMIC DNA]</scope>
    <source>
        <strain evidence="2 3">CLA-AA-H145</strain>
    </source>
</reference>
<feature type="signal peptide" evidence="1">
    <location>
        <begin position="1"/>
        <end position="20"/>
    </location>
</feature>
<sequence length="133" mass="15345">MRKLLLLAALACLTACQPSADELAEPLMQRIDSLYQHNDYQGTLNAIRELRAEHPKATECRKRALKIWQEASVKMAQADIARTDSALQATLMQIDQEHNLYRQNMLRAKRDSLQIRYDALCGTVRIIHQRQQE</sequence>
<name>A0ABV1FPF7_9BACT</name>
<gene>
    <name evidence="2" type="ORF">AAAT34_04295</name>
</gene>
<evidence type="ECO:0008006" key="4">
    <source>
        <dbReference type="Google" id="ProtNLM"/>
    </source>
</evidence>
<evidence type="ECO:0000313" key="2">
    <source>
        <dbReference type="EMBL" id="MEQ2486276.1"/>
    </source>
</evidence>
<dbReference type="RefSeq" id="WP_215759349.1">
    <property type="nucleotide sequence ID" value="NZ_JAHKBE010000010.1"/>
</dbReference>
<organism evidence="2 3">
    <name type="scientific">Hallella faecis</name>
    <dbReference type="NCBI Taxonomy" id="2841596"/>
    <lineage>
        <taxon>Bacteria</taxon>
        <taxon>Pseudomonadati</taxon>
        <taxon>Bacteroidota</taxon>
        <taxon>Bacteroidia</taxon>
        <taxon>Bacteroidales</taxon>
        <taxon>Prevotellaceae</taxon>
        <taxon>Hallella</taxon>
    </lineage>
</organism>
<dbReference type="Proteomes" id="UP001487296">
    <property type="component" value="Unassembled WGS sequence"/>
</dbReference>
<dbReference type="EMBL" id="JBBNFP010000010">
    <property type="protein sequence ID" value="MEQ2486276.1"/>
    <property type="molecule type" value="Genomic_DNA"/>
</dbReference>
<keyword evidence="1" id="KW-0732">Signal</keyword>